<dbReference type="Pfam" id="PF10027">
    <property type="entry name" value="DUF2269"/>
    <property type="match status" value="1"/>
</dbReference>
<feature type="transmembrane region" description="Helical" evidence="1">
    <location>
        <begin position="50"/>
        <end position="71"/>
    </location>
</feature>
<reference evidence="2 3" key="1">
    <citation type="journal article" date="2020" name="Insects">
        <title>Bacteria Belonging to Pseudomonas typographi sp. nov. from the Bark Beetle Ips typographus Have Genomic Potential to Aid in the Host Ecology.</title>
        <authorList>
            <person name="Peral-Aranega E."/>
            <person name="Saati-Santamaria Z."/>
            <person name="Kolarik M."/>
            <person name="Rivas R."/>
            <person name="Garcia-Fraile P."/>
        </authorList>
    </citation>
    <scope>NUCLEOTIDE SEQUENCE [LARGE SCALE GENOMIC DNA]</scope>
    <source>
        <strain evidence="2 3">CA3A</strain>
    </source>
</reference>
<feature type="transmembrane region" description="Helical" evidence="1">
    <location>
        <begin position="83"/>
        <end position="104"/>
    </location>
</feature>
<evidence type="ECO:0000313" key="2">
    <source>
        <dbReference type="EMBL" id="MBD1598523.1"/>
    </source>
</evidence>
<dbReference type="EMBL" id="JAAOCA010000007">
    <property type="protein sequence ID" value="MBD1598523.1"/>
    <property type="molecule type" value="Genomic_DNA"/>
</dbReference>
<sequence length="148" mass="15866">MDTLTTLKAVHLLATALLLGSVGTVLWRAASSWRAGDHRLFASTLDRPWWAAWAVMGVALASFPISGWWLVHTVGWPLSQAWLLAGSALYIIGALAWLVLLQRVRRLRTSTPVATPALGAQGRWVLGLAGVAVAILLALLVLMLAKPA</sequence>
<accession>A0ABR7YZF1</accession>
<proteinExistence type="predicted"/>
<keyword evidence="3" id="KW-1185">Reference proteome</keyword>
<feature type="transmembrane region" description="Helical" evidence="1">
    <location>
        <begin position="12"/>
        <end position="30"/>
    </location>
</feature>
<keyword evidence="1" id="KW-1133">Transmembrane helix</keyword>
<organism evidence="2 3">
    <name type="scientific">Pseudomonas typographi</name>
    <dbReference type="NCBI Taxonomy" id="2715964"/>
    <lineage>
        <taxon>Bacteria</taxon>
        <taxon>Pseudomonadati</taxon>
        <taxon>Pseudomonadota</taxon>
        <taxon>Gammaproteobacteria</taxon>
        <taxon>Pseudomonadales</taxon>
        <taxon>Pseudomonadaceae</taxon>
        <taxon>Pseudomonas</taxon>
    </lineage>
</organism>
<dbReference type="InterPro" id="IPR018729">
    <property type="entry name" value="DUF2269_transmembrane"/>
</dbReference>
<feature type="transmembrane region" description="Helical" evidence="1">
    <location>
        <begin position="124"/>
        <end position="145"/>
    </location>
</feature>
<name>A0ABR7YZF1_9PSED</name>
<keyword evidence="1" id="KW-0472">Membrane</keyword>
<protein>
    <submittedName>
        <fullName evidence="2">DUF2269 family protein</fullName>
    </submittedName>
</protein>
<dbReference type="RefSeq" id="WP_190418942.1">
    <property type="nucleotide sequence ID" value="NZ_JAAOCA010000007.1"/>
</dbReference>
<comment type="caution">
    <text evidence="2">The sequence shown here is derived from an EMBL/GenBank/DDBJ whole genome shotgun (WGS) entry which is preliminary data.</text>
</comment>
<dbReference type="Proteomes" id="UP000805841">
    <property type="component" value="Unassembled WGS sequence"/>
</dbReference>
<keyword evidence="1" id="KW-0812">Transmembrane</keyword>
<evidence type="ECO:0000256" key="1">
    <source>
        <dbReference type="SAM" id="Phobius"/>
    </source>
</evidence>
<gene>
    <name evidence="2" type="ORF">HAQ05_07380</name>
</gene>
<evidence type="ECO:0000313" key="3">
    <source>
        <dbReference type="Proteomes" id="UP000805841"/>
    </source>
</evidence>